<gene>
    <name evidence="1" type="ORF">B0A65_12135</name>
</gene>
<evidence type="ECO:0000313" key="1">
    <source>
        <dbReference type="EMBL" id="OXA78931.1"/>
    </source>
</evidence>
<dbReference type="RefSeq" id="WP_074661084.1">
    <property type="nucleotide sequence ID" value="NZ_MUGV01000019.1"/>
</dbReference>
<accession>A0ABX4BQN9</accession>
<sequence>MVEFDENDLINSDYVNTTTNGDNPNYTAIRDRERVNKKERYEVVYFCDAFVKNYQVPKTKASFQKVERIIRLSQASSIVMRDLLNNFVAQNWNLL</sequence>
<dbReference type="EMBL" id="MUGV01000019">
    <property type="protein sequence ID" value="OXA78931.1"/>
    <property type="molecule type" value="Genomic_DNA"/>
</dbReference>
<comment type="caution">
    <text evidence="1">The sequence shown here is derived from an EMBL/GenBank/DDBJ whole genome shotgun (WGS) entry which is preliminary data.</text>
</comment>
<evidence type="ECO:0000313" key="2">
    <source>
        <dbReference type="Proteomes" id="UP000198382"/>
    </source>
</evidence>
<protein>
    <submittedName>
        <fullName evidence="1">Uncharacterized protein</fullName>
    </submittedName>
</protein>
<proteinExistence type="predicted"/>
<keyword evidence="2" id="KW-1185">Reference proteome</keyword>
<dbReference type="Proteomes" id="UP000198382">
    <property type="component" value="Unassembled WGS sequence"/>
</dbReference>
<organism evidence="1 2">
    <name type="scientific">Flavobacterium frigidimaris</name>
    <dbReference type="NCBI Taxonomy" id="262320"/>
    <lineage>
        <taxon>Bacteria</taxon>
        <taxon>Pseudomonadati</taxon>
        <taxon>Bacteroidota</taxon>
        <taxon>Flavobacteriia</taxon>
        <taxon>Flavobacteriales</taxon>
        <taxon>Flavobacteriaceae</taxon>
        <taxon>Flavobacterium</taxon>
    </lineage>
</organism>
<reference evidence="1 2" key="1">
    <citation type="submission" date="2016-11" db="EMBL/GenBank/DDBJ databases">
        <title>Whole genomes of Flavobacteriaceae.</title>
        <authorList>
            <person name="Stine C."/>
            <person name="Li C."/>
            <person name="Tadesse D."/>
        </authorList>
    </citation>
    <scope>NUCLEOTIDE SEQUENCE [LARGE SCALE GENOMIC DNA]</scope>
    <source>
        <strain evidence="1 2">DSM 15937</strain>
    </source>
</reference>
<name>A0ABX4BQN9_FLAFR</name>